<proteinExistence type="predicted"/>
<evidence type="ECO:0000256" key="1">
    <source>
        <dbReference type="ARBA" id="ARBA00022729"/>
    </source>
</evidence>
<sequence length="754" mass="79550">MSRPRSTAGRRLGAFVAVVLMATTGPAVLPAGAATGTGSLPVAAPAATADATASLLKPGDKVLGLGRTGFLSRDADDYTLIRWTRLADGAVTTVPYKPGTYLSRDSDVVVLQNRDTTSLRDMATGTDLFSVPLNRDRYAGAVGSHLFFRADLSGHGPLDVYSPGPDGPVRRTVTGLPADASDLHVVAGADDEALVSYLTGEDTTAVARHWAVVDLASAAVTSSRPIPATGSIEAYAYALSSGYVAWTEDESGVGTRIVVLDRSTQKVQSFLMPTAGRLLIGLTGDWVTYSLPGGLLEEKASPLIPLTARSLTGTTTRRVLDHTVSGFDTAGDTYGFVGGTVAGGEGLYRIAPGTDGVPVATRLAATGEPTQVTLLRQAAPTTVDLDRTGGKLSMAWELSRNNVNMWVTLRNTRTGESITEYVDQPTQGEDPQPTRFDWNGTLNWQGNKGTWTSASAGPYTWEISASPLNRVGPTLKASGSFTVTRKTGAHDYDSDGAPDILARDLSGNLWLQDVHHHPDWTDTTQNPESLVGGGWQAYDRIEATGNLTGGSAPEVVARDRSGVLWLYQGTGNGKAPFTARVQIGGGWNTYTLLTGGSDLTGDGRPDLVATDRSGRLWLYRSTGSASAPFAARRLIGSGGWQTYDRITATGNLAGGAAGDLVARDRAGVLWLYLGKGDGTFATRTRIGAGWQRYDDLIGSGDVDRDGKPDLYASDVNDGIPAPFLYRGTGAWQAPFRPGEGVDAIQFGHSFNLFA</sequence>
<organism evidence="3 4">
    <name type="scientific">Streptomyces zaomyceticus</name>
    <dbReference type="NCBI Taxonomy" id="68286"/>
    <lineage>
        <taxon>Bacteria</taxon>
        <taxon>Bacillati</taxon>
        <taxon>Actinomycetota</taxon>
        <taxon>Actinomycetes</taxon>
        <taxon>Kitasatosporales</taxon>
        <taxon>Streptomycetaceae</taxon>
        <taxon>Streptomyces</taxon>
    </lineage>
</organism>
<dbReference type="Pfam" id="PF13517">
    <property type="entry name" value="FG-GAP_3"/>
    <property type="match status" value="1"/>
</dbReference>
<gene>
    <name evidence="3" type="ORF">OG814_40205</name>
</gene>
<dbReference type="EMBL" id="CP108188">
    <property type="protein sequence ID" value="WTR75050.1"/>
    <property type="molecule type" value="Genomic_DNA"/>
</dbReference>
<protein>
    <submittedName>
        <fullName evidence="3">VCBS repeat-containing protein</fullName>
    </submittedName>
</protein>
<name>A0ABZ1LM23_9ACTN</name>
<dbReference type="InterPro" id="IPR028994">
    <property type="entry name" value="Integrin_alpha_N"/>
</dbReference>
<dbReference type="Proteomes" id="UP001622594">
    <property type="component" value="Chromosome"/>
</dbReference>
<reference evidence="3 4" key="1">
    <citation type="submission" date="2022-10" db="EMBL/GenBank/DDBJ databases">
        <title>The complete genomes of actinobacterial strains from the NBC collection.</title>
        <authorList>
            <person name="Joergensen T.S."/>
            <person name="Alvarez Arevalo M."/>
            <person name="Sterndorff E.B."/>
            <person name="Faurdal D."/>
            <person name="Vuksanovic O."/>
            <person name="Mourched A.-S."/>
            <person name="Charusanti P."/>
            <person name="Shaw S."/>
            <person name="Blin K."/>
            <person name="Weber T."/>
        </authorList>
    </citation>
    <scope>NUCLEOTIDE SEQUENCE [LARGE SCALE GENOMIC DNA]</scope>
    <source>
        <strain evidence="3 4">NBC_00123</strain>
    </source>
</reference>
<dbReference type="RefSeq" id="WP_398438051.1">
    <property type="nucleotide sequence ID" value="NZ_CP108188.1"/>
</dbReference>
<dbReference type="Gene3D" id="2.115.10.10">
    <property type="entry name" value="Tachylectin 2"/>
    <property type="match status" value="1"/>
</dbReference>
<keyword evidence="4" id="KW-1185">Reference proteome</keyword>
<feature type="signal peptide" evidence="2">
    <location>
        <begin position="1"/>
        <end position="33"/>
    </location>
</feature>
<evidence type="ECO:0000256" key="2">
    <source>
        <dbReference type="SAM" id="SignalP"/>
    </source>
</evidence>
<accession>A0ABZ1LM23</accession>
<evidence type="ECO:0000313" key="3">
    <source>
        <dbReference type="EMBL" id="WTR75050.1"/>
    </source>
</evidence>
<dbReference type="InterPro" id="IPR013517">
    <property type="entry name" value="FG-GAP"/>
</dbReference>
<feature type="chain" id="PRO_5046921077" evidence="2">
    <location>
        <begin position="34"/>
        <end position="754"/>
    </location>
</feature>
<dbReference type="SUPFAM" id="SSF69318">
    <property type="entry name" value="Integrin alpha N-terminal domain"/>
    <property type="match status" value="1"/>
</dbReference>
<evidence type="ECO:0000313" key="4">
    <source>
        <dbReference type="Proteomes" id="UP001622594"/>
    </source>
</evidence>
<keyword evidence="1 2" id="KW-0732">Signal</keyword>